<dbReference type="GO" id="GO:0000976">
    <property type="term" value="F:transcription cis-regulatory region binding"/>
    <property type="evidence" value="ECO:0007669"/>
    <property type="project" value="TreeGrafter"/>
</dbReference>
<keyword evidence="5" id="KW-0805">Transcription regulation</keyword>
<dbReference type="HOGENOM" id="CLU_1457345_0_0_7"/>
<dbReference type="GO" id="GO:0006355">
    <property type="term" value="P:regulation of DNA-templated transcription"/>
    <property type="evidence" value="ECO:0007669"/>
    <property type="project" value="InterPro"/>
</dbReference>
<comment type="subcellular location">
    <subcellularLocation>
        <location evidence="1">Cytoplasm</location>
    </subcellularLocation>
</comment>
<evidence type="ECO:0000256" key="5">
    <source>
        <dbReference type="ARBA" id="ARBA00023015"/>
    </source>
</evidence>
<dbReference type="InterPro" id="IPR011006">
    <property type="entry name" value="CheY-like_superfamily"/>
</dbReference>
<keyword evidence="3" id="KW-0597">Phosphoprotein</keyword>
<keyword evidence="6 9" id="KW-0238">DNA-binding</keyword>
<dbReference type="PANTHER" id="PTHR48111:SF4">
    <property type="entry name" value="DNA-BINDING DUAL TRANSCRIPTIONAL REGULATOR OMPR"/>
    <property type="match status" value="1"/>
</dbReference>
<proteinExistence type="predicted"/>
<evidence type="ECO:0000313" key="12">
    <source>
        <dbReference type="EMBL" id="ETX05936.1"/>
    </source>
</evidence>
<reference evidence="12 13" key="1">
    <citation type="journal article" date="2014" name="Nature">
        <title>An environmental bacterial taxon with a large and distinct metabolic repertoire.</title>
        <authorList>
            <person name="Wilson M.C."/>
            <person name="Mori T."/>
            <person name="Ruckert C."/>
            <person name="Uria A.R."/>
            <person name="Helf M.J."/>
            <person name="Takada K."/>
            <person name="Gernert C."/>
            <person name="Steffens U.A."/>
            <person name="Heycke N."/>
            <person name="Schmitt S."/>
            <person name="Rinke C."/>
            <person name="Helfrich E.J."/>
            <person name="Brachmann A.O."/>
            <person name="Gurgui C."/>
            <person name="Wakimoto T."/>
            <person name="Kracht M."/>
            <person name="Crusemann M."/>
            <person name="Hentschel U."/>
            <person name="Abe I."/>
            <person name="Matsunaga S."/>
            <person name="Kalinowski J."/>
            <person name="Takeyama H."/>
            <person name="Piel J."/>
        </authorList>
    </citation>
    <scope>NUCLEOTIDE SEQUENCE [LARGE SCALE GENOMIC DNA]</scope>
    <source>
        <strain evidence="13">TSY2</strain>
    </source>
</reference>
<evidence type="ECO:0000313" key="13">
    <source>
        <dbReference type="Proteomes" id="UP000019140"/>
    </source>
</evidence>
<dbReference type="CDD" id="cd00383">
    <property type="entry name" value="trans_reg_C"/>
    <property type="match status" value="1"/>
</dbReference>
<organism evidence="12 13">
    <name type="scientific">Candidatus Entotheonella gemina</name>
    <dbReference type="NCBI Taxonomy" id="1429439"/>
    <lineage>
        <taxon>Bacteria</taxon>
        <taxon>Pseudomonadati</taxon>
        <taxon>Nitrospinota/Tectimicrobiota group</taxon>
        <taxon>Candidatus Tectimicrobiota</taxon>
        <taxon>Candidatus Entotheonellia</taxon>
        <taxon>Candidatus Entotheonellales</taxon>
        <taxon>Candidatus Entotheonellaceae</taxon>
        <taxon>Candidatus Entotheonella</taxon>
    </lineage>
</organism>
<dbReference type="GO" id="GO:0000156">
    <property type="term" value="F:phosphorelay response regulator activity"/>
    <property type="evidence" value="ECO:0007669"/>
    <property type="project" value="TreeGrafter"/>
</dbReference>
<evidence type="ECO:0000256" key="9">
    <source>
        <dbReference type="PROSITE-ProRule" id="PRU01091"/>
    </source>
</evidence>
<dbReference type="Proteomes" id="UP000019140">
    <property type="component" value="Unassembled WGS sequence"/>
</dbReference>
<evidence type="ECO:0000256" key="2">
    <source>
        <dbReference type="ARBA" id="ARBA00022490"/>
    </source>
</evidence>
<dbReference type="EMBL" id="AZHX01000828">
    <property type="protein sequence ID" value="ETX05936.1"/>
    <property type="molecule type" value="Genomic_DNA"/>
</dbReference>
<dbReference type="AlphaFoldDB" id="W4M7P4"/>
<dbReference type="Pfam" id="PF00072">
    <property type="entry name" value="Response_reg"/>
    <property type="match status" value="1"/>
</dbReference>
<accession>W4M7P4</accession>
<dbReference type="InterPro" id="IPR036388">
    <property type="entry name" value="WH-like_DNA-bd_sf"/>
</dbReference>
<dbReference type="InterPro" id="IPR039420">
    <property type="entry name" value="WalR-like"/>
</dbReference>
<feature type="domain" description="Response regulatory" evidence="10">
    <location>
        <begin position="1"/>
        <end position="56"/>
    </location>
</feature>
<dbReference type="PROSITE" id="PS51755">
    <property type="entry name" value="OMPR_PHOB"/>
    <property type="match status" value="1"/>
</dbReference>
<feature type="domain" description="OmpR/PhoB-type" evidence="11">
    <location>
        <begin position="72"/>
        <end position="172"/>
    </location>
</feature>
<evidence type="ECO:0000256" key="4">
    <source>
        <dbReference type="ARBA" id="ARBA00023012"/>
    </source>
</evidence>
<keyword evidence="4" id="KW-0902">Two-component regulatory system</keyword>
<dbReference type="InterPro" id="IPR016032">
    <property type="entry name" value="Sig_transdc_resp-reg_C-effctor"/>
</dbReference>
<dbReference type="InterPro" id="IPR001789">
    <property type="entry name" value="Sig_transdc_resp-reg_receiver"/>
</dbReference>
<evidence type="ECO:0000256" key="6">
    <source>
        <dbReference type="ARBA" id="ARBA00023125"/>
    </source>
</evidence>
<dbReference type="SUPFAM" id="SSF52172">
    <property type="entry name" value="CheY-like"/>
    <property type="match status" value="1"/>
</dbReference>
<dbReference type="PANTHER" id="PTHR48111">
    <property type="entry name" value="REGULATOR OF RPOS"/>
    <property type="match status" value="1"/>
</dbReference>
<comment type="caution">
    <text evidence="12">The sequence shown here is derived from an EMBL/GenBank/DDBJ whole genome shotgun (WGS) entry which is preliminary data.</text>
</comment>
<keyword evidence="13" id="KW-1185">Reference proteome</keyword>
<protein>
    <recommendedName>
        <fullName evidence="14">Chemotaxis protein CheY</fullName>
    </recommendedName>
</protein>
<sequence length="185" mass="20344">IELTRQLKASSPIGVIIVSAHSDSEDRVLGLETGADDYVVKPFNFRELLARINSVLRRSGPAGARPPVPGPAPLVAVGDWLFDPVRQTLSKTDGSEADLSGGELDLLRILVENANRPLSRDELLEKSAHRDWEPFDRSIDVKIARLRRKIEVDPAKPQVIKTVRSVGYVLISHPAQAPHRDPPTS</sequence>
<evidence type="ECO:0000256" key="7">
    <source>
        <dbReference type="ARBA" id="ARBA00023163"/>
    </source>
</evidence>
<dbReference type="FunFam" id="1.10.10.10:FF:000099">
    <property type="entry name" value="Two-component system response regulator TorR"/>
    <property type="match status" value="1"/>
</dbReference>
<evidence type="ECO:0000256" key="1">
    <source>
        <dbReference type="ARBA" id="ARBA00004496"/>
    </source>
</evidence>
<dbReference type="InterPro" id="IPR001867">
    <property type="entry name" value="OmpR/PhoB-type_DNA-bd"/>
</dbReference>
<dbReference type="Gene3D" id="6.10.250.690">
    <property type="match status" value="1"/>
</dbReference>
<comment type="caution">
    <text evidence="8">Lacks conserved residue(s) required for the propagation of feature annotation.</text>
</comment>
<feature type="DNA-binding region" description="OmpR/PhoB-type" evidence="9">
    <location>
        <begin position="72"/>
        <end position="172"/>
    </location>
</feature>
<evidence type="ECO:0008006" key="14">
    <source>
        <dbReference type="Google" id="ProtNLM"/>
    </source>
</evidence>
<gene>
    <name evidence="12" type="ORF">ETSY2_20050</name>
</gene>
<evidence type="ECO:0000259" key="11">
    <source>
        <dbReference type="PROSITE" id="PS51755"/>
    </source>
</evidence>
<dbReference type="Pfam" id="PF00486">
    <property type="entry name" value="Trans_reg_C"/>
    <property type="match status" value="1"/>
</dbReference>
<evidence type="ECO:0000256" key="3">
    <source>
        <dbReference type="ARBA" id="ARBA00022553"/>
    </source>
</evidence>
<keyword evidence="2" id="KW-0963">Cytoplasm</keyword>
<name>W4M7P4_9BACT</name>
<dbReference type="PROSITE" id="PS50110">
    <property type="entry name" value="RESPONSE_REGULATORY"/>
    <property type="match status" value="1"/>
</dbReference>
<dbReference type="SMART" id="SM00862">
    <property type="entry name" value="Trans_reg_C"/>
    <property type="match status" value="1"/>
</dbReference>
<dbReference type="SUPFAM" id="SSF46894">
    <property type="entry name" value="C-terminal effector domain of the bipartite response regulators"/>
    <property type="match status" value="1"/>
</dbReference>
<evidence type="ECO:0000259" key="10">
    <source>
        <dbReference type="PROSITE" id="PS50110"/>
    </source>
</evidence>
<dbReference type="GO" id="GO:0005829">
    <property type="term" value="C:cytosol"/>
    <property type="evidence" value="ECO:0007669"/>
    <property type="project" value="TreeGrafter"/>
</dbReference>
<evidence type="ECO:0000256" key="8">
    <source>
        <dbReference type="PROSITE-ProRule" id="PRU00169"/>
    </source>
</evidence>
<dbReference type="GO" id="GO:0032993">
    <property type="term" value="C:protein-DNA complex"/>
    <property type="evidence" value="ECO:0007669"/>
    <property type="project" value="TreeGrafter"/>
</dbReference>
<feature type="non-terminal residue" evidence="12">
    <location>
        <position position="1"/>
    </location>
</feature>
<keyword evidence="7" id="KW-0804">Transcription</keyword>
<dbReference type="Gene3D" id="1.10.10.10">
    <property type="entry name" value="Winged helix-like DNA-binding domain superfamily/Winged helix DNA-binding domain"/>
    <property type="match status" value="1"/>
</dbReference>